<evidence type="ECO:0000313" key="7">
    <source>
        <dbReference type="Proteomes" id="UP000093199"/>
    </source>
</evidence>
<gene>
    <name evidence="6" type="ORF">A6M13_06335</name>
</gene>
<evidence type="ECO:0000256" key="3">
    <source>
        <dbReference type="ARBA" id="ARBA00022827"/>
    </source>
</evidence>
<evidence type="ECO:0000313" key="6">
    <source>
        <dbReference type="EMBL" id="OCS83016.1"/>
    </source>
</evidence>
<comment type="cofactor">
    <cofactor evidence="1">
        <name>FAD</name>
        <dbReference type="ChEBI" id="CHEBI:57692"/>
    </cofactor>
</comment>
<dbReference type="Gene3D" id="3.30.9.10">
    <property type="entry name" value="D-Amino Acid Oxidase, subunit A, domain 2"/>
    <property type="match status" value="1"/>
</dbReference>
<protein>
    <submittedName>
        <fullName evidence="6">N-methyltryptophan oxidase</fullName>
    </submittedName>
</protein>
<keyword evidence="4" id="KW-0560">Oxidoreductase</keyword>
<evidence type="ECO:0000256" key="2">
    <source>
        <dbReference type="ARBA" id="ARBA00022630"/>
    </source>
</evidence>
<sequence>MYDVIIIGAGSMGTAASYFLAKQQKRVLCIDAFDPPHTEGSHHGETRIIRYAYGEGADYVDLALRAKQLWQELETLTGEQLLLPVGVLNMTDKDAPFLHNVKQSALQHHLHVESLTSTDVNERFHGITIPDTMEAVYEEDAGVLHVERCVSSYRQLAEQHGAIYRVHEPVQQLSKKHNKHIVETTHGTYEGKTLIVCAGAWTKQLLDNIHVSLPLTPTRKTFAWFDAPEQYDARHFPAFVLERPKYCFYGFPSIDGSGFKVGKHDGGEAVDPSQPLVPFHDEDLAHLQSFVDTYMPQVGTYKYGKECKYNMTPDEDFIIDTLPTDSSIVIATGFSGHGFKFSSAIGELLAMMAMKQDVPYNLQRFSIHRFL</sequence>
<dbReference type="PANTHER" id="PTHR10961">
    <property type="entry name" value="PEROXISOMAL SARCOSINE OXIDASE"/>
    <property type="match status" value="1"/>
</dbReference>
<dbReference type="SUPFAM" id="SSF54373">
    <property type="entry name" value="FAD-linked reductases, C-terminal domain"/>
    <property type="match status" value="1"/>
</dbReference>
<dbReference type="SUPFAM" id="SSF51905">
    <property type="entry name" value="FAD/NAD(P)-binding domain"/>
    <property type="match status" value="1"/>
</dbReference>
<evidence type="ECO:0000256" key="4">
    <source>
        <dbReference type="ARBA" id="ARBA00023002"/>
    </source>
</evidence>
<dbReference type="AlphaFoldDB" id="A0A1C0Y779"/>
<reference evidence="6 7" key="1">
    <citation type="submission" date="2016-07" db="EMBL/GenBank/DDBJ databases">
        <title>Caryophanon tenue genome sequencing.</title>
        <authorList>
            <person name="Verma A."/>
            <person name="Pal Y."/>
            <person name="Krishnamurthi S."/>
        </authorList>
    </citation>
    <scope>NUCLEOTIDE SEQUENCE [LARGE SCALE GENOMIC DNA]</scope>
    <source>
        <strain evidence="6 7">DSM 14152</strain>
    </source>
</reference>
<dbReference type="Proteomes" id="UP000093199">
    <property type="component" value="Unassembled WGS sequence"/>
</dbReference>
<dbReference type="InterPro" id="IPR045170">
    <property type="entry name" value="MTOX"/>
</dbReference>
<keyword evidence="3" id="KW-0274">FAD</keyword>
<dbReference type="InterPro" id="IPR006076">
    <property type="entry name" value="FAD-dep_OxRdtase"/>
</dbReference>
<dbReference type="GO" id="GO:0008115">
    <property type="term" value="F:sarcosine oxidase activity"/>
    <property type="evidence" value="ECO:0007669"/>
    <property type="project" value="TreeGrafter"/>
</dbReference>
<dbReference type="OrthoDB" id="9794226at2"/>
<feature type="domain" description="FAD dependent oxidoreductase" evidence="5">
    <location>
        <begin position="3"/>
        <end position="350"/>
    </location>
</feature>
<dbReference type="Gene3D" id="3.50.50.60">
    <property type="entry name" value="FAD/NAD(P)-binding domain"/>
    <property type="match status" value="1"/>
</dbReference>
<organism evidence="6 7">
    <name type="scientific">Caryophanon tenue</name>
    <dbReference type="NCBI Taxonomy" id="33978"/>
    <lineage>
        <taxon>Bacteria</taxon>
        <taxon>Bacillati</taxon>
        <taxon>Bacillota</taxon>
        <taxon>Bacilli</taxon>
        <taxon>Bacillales</taxon>
        <taxon>Caryophanaceae</taxon>
        <taxon>Caryophanon</taxon>
    </lineage>
</organism>
<dbReference type="InterPro" id="IPR036188">
    <property type="entry name" value="FAD/NAD-bd_sf"/>
</dbReference>
<comment type="caution">
    <text evidence="6">The sequence shown here is derived from an EMBL/GenBank/DDBJ whole genome shotgun (WGS) entry which is preliminary data.</text>
</comment>
<dbReference type="RefSeq" id="WP_066547938.1">
    <property type="nucleotide sequence ID" value="NZ_MASJ01000039.1"/>
</dbReference>
<dbReference type="Pfam" id="PF01266">
    <property type="entry name" value="DAO"/>
    <property type="match status" value="1"/>
</dbReference>
<dbReference type="GO" id="GO:0005829">
    <property type="term" value="C:cytosol"/>
    <property type="evidence" value="ECO:0007669"/>
    <property type="project" value="TreeGrafter"/>
</dbReference>
<dbReference type="GO" id="GO:0050660">
    <property type="term" value="F:flavin adenine dinucleotide binding"/>
    <property type="evidence" value="ECO:0007669"/>
    <property type="project" value="InterPro"/>
</dbReference>
<dbReference type="EMBL" id="MASJ01000039">
    <property type="protein sequence ID" value="OCS83016.1"/>
    <property type="molecule type" value="Genomic_DNA"/>
</dbReference>
<name>A0A1C0Y779_9BACL</name>
<accession>A0A1C0Y779</accession>
<dbReference type="NCBIfam" id="NF008425">
    <property type="entry name" value="PRK11259.1"/>
    <property type="match status" value="1"/>
</dbReference>
<dbReference type="STRING" id="33978.A6M13_06335"/>
<evidence type="ECO:0000259" key="5">
    <source>
        <dbReference type="Pfam" id="PF01266"/>
    </source>
</evidence>
<proteinExistence type="predicted"/>
<keyword evidence="2" id="KW-0285">Flavoprotein</keyword>
<evidence type="ECO:0000256" key="1">
    <source>
        <dbReference type="ARBA" id="ARBA00001974"/>
    </source>
</evidence>
<dbReference type="PANTHER" id="PTHR10961:SF7">
    <property type="entry name" value="FAD DEPENDENT OXIDOREDUCTASE DOMAIN-CONTAINING PROTEIN"/>
    <property type="match status" value="1"/>
</dbReference>
<keyword evidence="7" id="KW-1185">Reference proteome</keyword>